<dbReference type="CDD" id="cd05283">
    <property type="entry name" value="CAD1"/>
    <property type="match status" value="1"/>
</dbReference>
<dbReference type="PROSITE" id="PS00059">
    <property type="entry name" value="ADH_ZINC"/>
    <property type="match status" value="1"/>
</dbReference>
<protein>
    <recommendedName>
        <fullName evidence="6">Enoyl reductase (ER) domain-containing protein</fullName>
    </recommendedName>
</protein>
<organism evidence="7 8">
    <name type="scientific">Phytophthora boehmeriae</name>
    <dbReference type="NCBI Taxonomy" id="109152"/>
    <lineage>
        <taxon>Eukaryota</taxon>
        <taxon>Sar</taxon>
        <taxon>Stramenopiles</taxon>
        <taxon>Oomycota</taxon>
        <taxon>Peronosporomycetes</taxon>
        <taxon>Peronosporales</taxon>
        <taxon>Peronosporaceae</taxon>
        <taxon>Phytophthora</taxon>
    </lineage>
</organism>
<dbReference type="Pfam" id="PF00107">
    <property type="entry name" value="ADH_zinc_N"/>
    <property type="match status" value="1"/>
</dbReference>
<dbReference type="FunFam" id="3.90.180.10:FF:000014">
    <property type="entry name" value="Cinnamyl alcohol dehydrogenase 2"/>
    <property type="match status" value="1"/>
</dbReference>
<dbReference type="GO" id="GO:0008270">
    <property type="term" value="F:zinc ion binding"/>
    <property type="evidence" value="ECO:0007669"/>
    <property type="project" value="InterPro"/>
</dbReference>
<evidence type="ECO:0000256" key="4">
    <source>
        <dbReference type="ARBA" id="ARBA00023002"/>
    </source>
</evidence>
<dbReference type="InterPro" id="IPR013154">
    <property type="entry name" value="ADH-like_N"/>
</dbReference>
<dbReference type="EMBL" id="JAGDFL010000625">
    <property type="protein sequence ID" value="KAG7383898.1"/>
    <property type="molecule type" value="Genomic_DNA"/>
</dbReference>
<dbReference type="InterPro" id="IPR020843">
    <property type="entry name" value="ER"/>
</dbReference>
<dbReference type="InterPro" id="IPR013149">
    <property type="entry name" value="ADH-like_C"/>
</dbReference>
<dbReference type="InterPro" id="IPR002328">
    <property type="entry name" value="ADH_Zn_CS"/>
</dbReference>
<dbReference type="GO" id="GO:0016616">
    <property type="term" value="F:oxidoreductase activity, acting on the CH-OH group of donors, NAD or NADP as acceptor"/>
    <property type="evidence" value="ECO:0007669"/>
    <property type="project" value="InterPro"/>
</dbReference>
<comment type="similarity">
    <text evidence="5">Belongs to the zinc-containing alcohol dehydrogenase family.</text>
</comment>
<dbReference type="Pfam" id="PF08240">
    <property type="entry name" value="ADH_N"/>
    <property type="match status" value="1"/>
</dbReference>
<feature type="domain" description="Enoyl reductase (ER)" evidence="6">
    <location>
        <begin position="6"/>
        <end position="351"/>
    </location>
</feature>
<dbReference type="SMART" id="SM00829">
    <property type="entry name" value="PKS_ER"/>
    <property type="match status" value="1"/>
</dbReference>
<evidence type="ECO:0000313" key="7">
    <source>
        <dbReference type="EMBL" id="KAG7383898.1"/>
    </source>
</evidence>
<dbReference type="OrthoDB" id="1879366at2759"/>
<keyword evidence="3 5" id="KW-0862">Zinc</keyword>
<keyword evidence="2 5" id="KW-0479">Metal-binding</keyword>
<evidence type="ECO:0000256" key="3">
    <source>
        <dbReference type="ARBA" id="ARBA00022833"/>
    </source>
</evidence>
<accession>A0A8T1VUK3</accession>
<proteinExistence type="inferred from homology"/>
<name>A0A8T1VUK3_9STRA</name>
<dbReference type="PANTHER" id="PTHR42683">
    <property type="entry name" value="ALDEHYDE REDUCTASE"/>
    <property type="match status" value="1"/>
</dbReference>
<reference evidence="7" key="1">
    <citation type="submission" date="2021-02" db="EMBL/GenBank/DDBJ databases">
        <authorList>
            <person name="Palmer J.M."/>
        </authorList>
    </citation>
    <scope>NUCLEOTIDE SEQUENCE</scope>
    <source>
        <strain evidence="7">SCRP23</strain>
    </source>
</reference>
<comment type="caution">
    <text evidence="7">The sequence shown here is derived from an EMBL/GenBank/DDBJ whole genome shotgun (WGS) entry which is preliminary data.</text>
</comment>
<dbReference type="AlphaFoldDB" id="A0A8T1VUK3"/>
<evidence type="ECO:0000313" key="8">
    <source>
        <dbReference type="Proteomes" id="UP000693981"/>
    </source>
</evidence>
<comment type="cofactor">
    <cofactor evidence="1 5">
        <name>Zn(2+)</name>
        <dbReference type="ChEBI" id="CHEBI:29105"/>
    </cofactor>
</comment>
<dbReference type="FunFam" id="3.40.50.720:FF:000022">
    <property type="entry name" value="Cinnamyl alcohol dehydrogenase"/>
    <property type="match status" value="1"/>
</dbReference>
<evidence type="ECO:0000256" key="2">
    <source>
        <dbReference type="ARBA" id="ARBA00022723"/>
    </source>
</evidence>
<gene>
    <name evidence="7" type="ORF">PHYBOEH_009738</name>
</gene>
<keyword evidence="8" id="KW-1185">Reference proteome</keyword>
<evidence type="ECO:0000259" key="6">
    <source>
        <dbReference type="SMART" id="SM00829"/>
    </source>
</evidence>
<evidence type="ECO:0000256" key="5">
    <source>
        <dbReference type="RuleBase" id="RU361277"/>
    </source>
</evidence>
<keyword evidence="4" id="KW-0560">Oxidoreductase</keyword>
<dbReference type="Proteomes" id="UP000693981">
    <property type="component" value="Unassembled WGS sequence"/>
</dbReference>
<dbReference type="InterPro" id="IPR047109">
    <property type="entry name" value="CAD-like"/>
</dbReference>
<evidence type="ECO:0000256" key="1">
    <source>
        <dbReference type="ARBA" id="ARBA00001947"/>
    </source>
</evidence>
<sequence>MSVSTRTVNAYAAFDPSGECKPWQYETRPLGAEDVEIKISHCGICGSDVHTLDSGWGPAKYPVVTGHEIVGEVTAAGADVRHLAVGDRVGVGAMVWACLNKDPNAPCEECADGFDPYCQGVVMTYNSKYKDGSKTYGGYADFVRVSSNYAFKIPESIPSDAAAPLLCAGVTVYTPLKREGVKPGDRVGVIGIGGLGHLAIQFIRALGGIPVAFSRSSNKEQEIRDLGAQDFYNLSDPEDKKRAVRSVKMVLLTADADNMPYNTYLQLLRPRGTLIMVGLPNDDLKCKPGNFVRDGKRLVGSKIGGKEEVKEMLELAAKENVRPIIQKLPMAKVNDGLAMVRSGKVRYRVVLENPSASADPQSNL</sequence>